<evidence type="ECO:0000256" key="4">
    <source>
        <dbReference type="ARBA" id="ARBA00022741"/>
    </source>
</evidence>
<protein>
    <submittedName>
        <fullName evidence="6">Protein of uncharacterized function DUF86</fullName>
    </submittedName>
</protein>
<dbReference type="EMBL" id="UAQP01000014">
    <property type="protein sequence ID" value="SPU54428.1"/>
    <property type="molecule type" value="Genomic_DNA"/>
</dbReference>
<dbReference type="Proteomes" id="UP000251186">
    <property type="component" value="Unassembled WGS sequence"/>
</dbReference>
<evidence type="ECO:0000256" key="1">
    <source>
        <dbReference type="ARBA" id="ARBA00022553"/>
    </source>
</evidence>
<evidence type="ECO:0000256" key="2">
    <source>
        <dbReference type="ARBA" id="ARBA00022649"/>
    </source>
</evidence>
<accession>A0A2X1BD60</accession>
<gene>
    <name evidence="6" type="ORF">NCTC11166_01808</name>
</gene>
<dbReference type="RefSeq" id="WP_112862636.1">
    <property type="nucleotide sequence ID" value="NZ_CP114278.1"/>
</dbReference>
<dbReference type="PANTHER" id="PTHR34139:SF1">
    <property type="entry name" value="RNASE MJ1380-RELATED"/>
    <property type="match status" value="1"/>
</dbReference>
<dbReference type="GO" id="GO:0110001">
    <property type="term" value="C:toxin-antitoxin complex"/>
    <property type="evidence" value="ECO:0007669"/>
    <property type="project" value="InterPro"/>
</dbReference>
<evidence type="ECO:0000256" key="3">
    <source>
        <dbReference type="ARBA" id="ARBA00022722"/>
    </source>
</evidence>
<evidence type="ECO:0000256" key="5">
    <source>
        <dbReference type="ARBA" id="ARBA00022801"/>
    </source>
</evidence>
<dbReference type="AlphaFoldDB" id="A0A2X1BD60"/>
<dbReference type="GO" id="GO:0000166">
    <property type="term" value="F:nucleotide binding"/>
    <property type="evidence" value="ECO:0007669"/>
    <property type="project" value="UniProtKB-KW"/>
</dbReference>
<evidence type="ECO:0000313" key="6">
    <source>
        <dbReference type="EMBL" id="SPU54428.1"/>
    </source>
</evidence>
<keyword evidence="2" id="KW-1277">Toxin-antitoxin system</keyword>
<dbReference type="GO" id="GO:0016787">
    <property type="term" value="F:hydrolase activity"/>
    <property type="evidence" value="ECO:0007669"/>
    <property type="project" value="UniProtKB-KW"/>
</dbReference>
<reference evidence="6 7" key="1">
    <citation type="submission" date="2018-06" db="EMBL/GenBank/DDBJ databases">
        <authorList>
            <consortium name="Pathogen Informatics"/>
            <person name="Doyle S."/>
        </authorList>
    </citation>
    <scope>NUCLEOTIDE SEQUENCE [LARGE SCALE GENOMIC DNA]</scope>
    <source>
        <strain evidence="6 7">NCTC11166</strain>
    </source>
</reference>
<dbReference type="InterPro" id="IPR051813">
    <property type="entry name" value="HepT_RNase_toxin"/>
</dbReference>
<dbReference type="Pfam" id="PF01934">
    <property type="entry name" value="HepT-like"/>
    <property type="match status" value="1"/>
</dbReference>
<keyword evidence="5" id="KW-0378">Hydrolase</keyword>
<keyword evidence="4" id="KW-0547">Nucleotide-binding</keyword>
<evidence type="ECO:0000313" key="7">
    <source>
        <dbReference type="Proteomes" id="UP000251186"/>
    </source>
</evidence>
<dbReference type="InterPro" id="IPR008201">
    <property type="entry name" value="HepT-like"/>
</dbReference>
<keyword evidence="3" id="KW-0540">Nuclease</keyword>
<organism evidence="6 7">
    <name type="scientific">Brevundimonas vesicularis</name>
    <name type="common">Pseudomonas vesicularis</name>
    <dbReference type="NCBI Taxonomy" id="41276"/>
    <lineage>
        <taxon>Bacteria</taxon>
        <taxon>Pseudomonadati</taxon>
        <taxon>Pseudomonadota</taxon>
        <taxon>Alphaproteobacteria</taxon>
        <taxon>Caulobacterales</taxon>
        <taxon>Caulobacteraceae</taxon>
        <taxon>Brevundimonas</taxon>
    </lineage>
</organism>
<sequence>MPSEPDRKERLAWRAILDNCLLAQSFCETLTAAEFAADRKTFYAVTRCLEIVSEAARRLRGAQQSDHPNIRWRQIEDSGNVFRHVYQNVAESRVWAIVHGELNDLIAAATAVLGDEPQREHQPK</sequence>
<name>A0A2X1BD60_BREVE</name>
<keyword evidence="1" id="KW-0597">Phosphoprotein</keyword>
<proteinExistence type="predicted"/>
<dbReference type="PANTHER" id="PTHR34139">
    <property type="entry name" value="UPF0331 PROTEIN MJ0127"/>
    <property type="match status" value="1"/>
</dbReference>
<dbReference type="GO" id="GO:0004540">
    <property type="term" value="F:RNA nuclease activity"/>
    <property type="evidence" value="ECO:0007669"/>
    <property type="project" value="InterPro"/>
</dbReference>